<reference evidence="2 4" key="3">
    <citation type="submission" date="2018-06" db="EMBL/GenBank/DDBJ databases">
        <authorList>
            <consortium name="Pathogen Informatics"/>
            <person name="Doyle S."/>
        </authorList>
    </citation>
    <scope>NUCLEOTIDE SEQUENCE [LARGE SCALE GENOMIC DNA]</scope>
    <source>
        <strain evidence="2 4">NCTC11327</strain>
    </source>
</reference>
<dbReference type="RefSeq" id="WP_061056324.1">
    <property type="nucleotide sequence ID" value="NZ_CABLBX010000001.1"/>
</dbReference>
<dbReference type="EMBL" id="UHIP01000001">
    <property type="protein sequence ID" value="SUP22182.1"/>
    <property type="molecule type" value="Genomic_DNA"/>
</dbReference>
<dbReference type="EMBL" id="CP014035">
    <property type="protein sequence ID" value="AMF94048.1"/>
    <property type="molecule type" value="Genomic_DNA"/>
</dbReference>
<dbReference type="Gene3D" id="3.20.20.150">
    <property type="entry name" value="Divalent-metal-dependent TIM barrel enzymes"/>
    <property type="match status" value="1"/>
</dbReference>
<reference evidence="3" key="1">
    <citation type="submission" date="2015-12" db="EMBL/GenBank/DDBJ databases">
        <title>FDA dAtabase for Regulatory Grade micrObial Sequences (FDA-ARGOS): Supporting development and validation of Infectious Disease Dx tests.</title>
        <authorList>
            <person name="Hoffmann M."/>
            <person name="Allard M."/>
            <person name="Evans P."/>
            <person name="Brown E."/>
            <person name="Tallon L.J."/>
            <person name="Sadzewicz L."/>
            <person name="Sengamalay N."/>
            <person name="Ott S."/>
            <person name="Godinez A."/>
            <person name="Nagaraj S."/>
            <person name="Vyas G."/>
            <person name="Aluvathingal J."/>
            <person name="Nadendla S."/>
            <person name="Geyer C."/>
            <person name="Sichtig H."/>
        </authorList>
    </citation>
    <scope>NUCLEOTIDE SEQUENCE [LARGE SCALE GENOMIC DNA]</scope>
    <source>
        <strain evidence="3">ATCC 33809</strain>
    </source>
</reference>
<evidence type="ECO:0000313" key="1">
    <source>
        <dbReference type="EMBL" id="AMF94048.1"/>
    </source>
</evidence>
<protein>
    <submittedName>
        <fullName evidence="1">DUF692 domain-containing protein</fullName>
    </submittedName>
    <submittedName>
        <fullName evidence="2">Methanobactin biosynthesis cassette protein MbnB</fullName>
    </submittedName>
</protein>
<accession>A0AAX2LLL7</accession>
<dbReference type="PANTHER" id="PTHR42194">
    <property type="entry name" value="UPF0276 PROTEIN HI_1600"/>
    <property type="match status" value="1"/>
</dbReference>
<dbReference type="SUPFAM" id="SSF51658">
    <property type="entry name" value="Xylose isomerase-like"/>
    <property type="match status" value="1"/>
</dbReference>
<sequence length="262" mass="30576">MKVGINWSGQRELTCIKELFENRDIEFVELLIDNFLTTDVNSIKEILKGRPCAFHIMNSQFLHRDELELKNMAQIINTLIADLKPIYISDHIGKFYHNEQALPQMLEVNYVKDTEWVLEKLTYWSSLLHGQLLLENYPSIIPQSTTQVSFFKEILSKTQCGLLFDLSNAFIAEKNTGQKKEAWHELTKECQHFHIAGFEDGPEGEFLVDTHNQCINELVLDYLVQFAREHDIQTISVERDDNFNAREWMRDVDNVRGCQIHG</sequence>
<evidence type="ECO:0000313" key="4">
    <source>
        <dbReference type="Proteomes" id="UP000254626"/>
    </source>
</evidence>
<evidence type="ECO:0000313" key="2">
    <source>
        <dbReference type="EMBL" id="SUP22182.1"/>
    </source>
</evidence>
<dbReference type="InterPro" id="IPR036237">
    <property type="entry name" value="Xyl_isomerase-like_sf"/>
</dbReference>
<organism evidence="2 4">
    <name type="scientific">Vibrio fluvialis</name>
    <dbReference type="NCBI Taxonomy" id="676"/>
    <lineage>
        <taxon>Bacteria</taxon>
        <taxon>Pseudomonadati</taxon>
        <taxon>Pseudomonadota</taxon>
        <taxon>Gammaproteobacteria</taxon>
        <taxon>Vibrionales</taxon>
        <taxon>Vibrionaceae</taxon>
        <taxon>Vibrio</taxon>
    </lineage>
</organism>
<dbReference type="Proteomes" id="UP000057088">
    <property type="component" value="Chromosome 2"/>
</dbReference>
<dbReference type="Pfam" id="PF05114">
    <property type="entry name" value="MbnB_TglH_ChrH"/>
    <property type="match status" value="1"/>
</dbReference>
<dbReference type="InterPro" id="IPR007801">
    <property type="entry name" value="MbnB/TglH/ChrH"/>
</dbReference>
<name>A0AAX2LLL7_VIBFL</name>
<dbReference type="SMR" id="A0AAX2LLL7"/>
<proteinExistence type="predicted"/>
<reference evidence="1" key="2">
    <citation type="submission" date="2018-01" db="EMBL/GenBank/DDBJ databases">
        <title>FDA dAtabase for Regulatory Grade micrObial Sequences (FDA-ARGOS): Supporting development and validation of Infectious Disease Dx tests.</title>
        <authorList>
            <person name="Hoffmann M."/>
            <person name="Allard M."/>
            <person name="Evans P."/>
            <person name="Brown E."/>
            <person name="Tallon L."/>
            <person name="Sadzewicz L."/>
            <person name="Sengamalay N."/>
            <person name="Ott S."/>
            <person name="Godinez A."/>
            <person name="Nagaraj S."/>
            <person name="Vyas G."/>
            <person name="Aluvathingal J."/>
            <person name="Nadendla S."/>
            <person name="Geyer C."/>
            <person name="Sichtig H."/>
        </authorList>
    </citation>
    <scope>NUCLEOTIDE SEQUENCE</scope>
    <source>
        <strain evidence="1">ATCC 33809</strain>
    </source>
</reference>
<dbReference type="Proteomes" id="UP000254626">
    <property type="component" value="Unassembled WGS sequence"/>
</dbReference>
<dbReference type="KEGG" id="vfl:AL536_11140"/>
<dbReference type="AlphaFoldDB" id="A0AAX2LLL7"/>
<dbReference type="PANTHER" id="PTHR42194:SF1">
    <property type="entry name" value="UPF0276 PROTEIN HI_1600"/>
    <property type="match status" value="1"/>
</dbReference>
<keyword evidence="3" id="KW-1185">Reference proteome</keyword>
<dbReference type="GeneID" id="29386730"/>
<gene>
    <name evidence="1" type="ORF">AL536_11140</name>
    <name evidence="2" type="ORF">NCTC11327_00960</name>
</gene>
<evidence type="ECO:0000313" key="3">
    <source>
        <dbReference type="Proteomes" id="UP000057088"/>
    </source>
</evidence>